<protein>
    <submittedName>
        <fullName evidence="2">Uncharacterized protein</fullName>
    </submittedName>
</protein>
<name>A0AAD9L271_RIDPI</name>
<accession>A0AAD9L271</accession>
<feature type="compositionally biased region" description="Basic residues" evidence="1">
    <location>
        <begin position="10"/>
        <end position="21"/>
    </location>
</feature>
<organism evidence="2 3">
    <name type="scientific">Ridgeia piscesae</name>
    <name type="common">Tubeworm</name>
    <dbReference type="NCBI Taxonomy" id="27915"/>
    <lineage>
        <taxon>Eukaryota</taxon>
        <taxon>Metazoa</taxon>
        <taxon>Spiralia</taxon>
        <taxon>Lophotrochozoa</taxon>
        <taxon>Annelida</taxon>
        <taxon>Polychaeta</taxon>
        <taxon>Sedentaria</taxon>
        <taxon>Canalipalpata</taxon>
        <taxon>Sabellida</taxon>
        <taxon>Siboglinidae</taxon>
        <taxon>Ridgeia</taxon>
    </lineage>
</organism>
<evidence type="ECO:0000313" key="2">
    <source>
        <dbReference type="EMBL" id="KAK2181382.1"/>
    </source>
</evidence>
<reference evidence="2" key="1">
    <citation type="journal article" date="2023" name="Mol. Biol. Evol.">
        <title>Third-Generation Sequencing Reveals the Adaptive Role of the Epigenome in Three Deep-Sea Polychaetes.</title>
        <authorList>
            <person name="Perez M."/>
            <person name="Aroh O."/>
            <person name="Sun Y."/>
            <person name="Lan Y."/>
            <person name="Juniper S.K."/>
            <person name="Young C.R."/>
            <person name="Angers B."/>
            <person name="Qian P.Y."/>
        </authorList>
    </citation>
    <scope>NUCLEOTIDE SEQUENCE</scope>
    <source>
        <strain evidence="2">R07B-5</strain>
    </source>
</reference>
<comment type="caution">
    <text evidence="2">The sequence shown here is derived from an EMBL/GenBank/DDBJ whole genome shotgun (WGS) entry which is preliminary data.</text>
</comment>
<dbReference type="AlphaFoldDB" id="A0AAD9L271"/>
<dbReference type="Proteomes" id="UP001209878">
    <property type="component" value="Unassembled WGS sequence"/>
</dbReference>
<feature type="region of interest" description="Disordered" evidence="1">
    <location>
        <begin position="1"/>
        <end position="79"/>
    </location>
</feature>
<evidence type="ECO:0000256" key="1">
    <source>
        <dbReference type="SAM" id="MobiDB-lite"/>
    </source>
</evidence>
<gene>
    <name evidence="2" type="ORF">NP493_401g03012</name>
</gene>
<proteinExistence type="predicted"/>
<feature type="compositionally biased region" description="Low complexity" evidence="1">
    <location>
        <begin position="54"/>
        <end position="66"/>
    </location>
</feature>
<keyword evidence="3" id="KW-1185">Reference proteome</keyword>
<sequence>MKLNDDGWCQHRKFPKSQFRSKTHDVRISDCHTQTPALPDKPPDGPVTGQDVCSGSSSDSETGSPEPASPDQVVAAEQPVLPPCLHHQKRSLFIHQLRIIRPNLRTHPVHLFVGGVSAPANGLDGRMFTAVQTEFELRKKLRRMFELTGAQTQK</sequence>
<dbReference type="EMBL" id="JAODUO010000401">
    <property type="protein sequence ID" value="KAK2181382.1"/>
    <property type="molecule type" value="Genomic_DNA"/>
</dbReference>
<evidence type="ECO:0000313" key="3">
    <source>
        <dbReference type="Proteomes" id="UP001209878"/>
    </source>
</evidence>